<feature type="domain" description="SMC hinge" evidence="7">
    <location>
        <begin position="535"/>
        <end position="648"/>
    </location>
</feature>
<dbReference type="EMBL" id="BFAX01000004">
    <property type="protein sequence ID" value="GBF36915.1"/>
    <property type="molecule type" value="Genomic_DNA"/>
</dbReference>
<evidence type="ECO:0000313" key="9">
    <source>
        <dbReference type="Proteomes" id="UP000290527"/>
    </source>
</evidence>
<dbReference type="Pfam" id="PF02463">
    <property type="entry name" value="SMC_N"/>
    <property type="match status" value="1"/>
</dbReference>
<dbReference type="OrthoDB" id="9143at2157"/>
<proteinExistence type="inferred from homology"/>
<keyword evidence="9" id="KW-1185">Reference proteome</keyword>
<name>A0A401HRS3_9EURY</name>
<feature type="coiled-coil region" evidence="6">
    <location>
        <begin position="181"/>
        <end position="517"/>
    </location>
</feature>
<gene>
    <name evidence="6" type="primary">smc</name>
    <name evidence="8" type="ORF">MHHB_P1145</name>
</gene>
<dbReference type="GO" id="GO:0005694">
    <property type="term" value="C:chromosome"/>
    <property type="evidence" value="ECO:0007669"/>
    <property type="project" value="InterPro"/>
</dbReference>
<evidence type="ECO:0000256" key="5">
    <source>
        <dbReference type="ARBA" id="ARBA00023125"/>
    </source>
</evidence>
<dbReference type="NCBIfam" id="TIGR02169">
    <property type="entry name" value="SMC_prok_A"/>
    <property type="match status" value="1"/>
</dbReference>
<feature type="binding site" evidence="6">
    <location>
        <begin position="32"/>
        <end position="39"/>
    </location>
    <ligand>
        <name>ATP</name>
        <dbReference type="ChEBI" id="CHEBI:30616"/>
    </ligand>
</feature>
<sequence length="1203" mass="141660">MVFLSEIHLKNFKSFKDTKLKIPPGFTAIVGPNGSGKSNIVDGISFVLGKTSARSLRAGRFNDLITYHRGKRAEYAEVILLFDNRDRKIPIDSDKVGISRKVKLKGESNYYLIWYEENIKDGEKKFIERRRKIKKSEVMDIFSKLSLSVEGLNVILQGDVTKIVEMSPKERRKLLDEISGISEYDEKKEKAQRELERARGYIDRIDIRIKEVKSNLDKLKREKEDAERYIKLSEELKTAKYALVSKRVEKLREKVKNIGEKIEELKRSREKYLEELEGMEGKISNLRNKLDNIIEELKKKENEEVLELHKVIRELELTLESDRKNLDNILNELKNAKLQLKSKREELDNTRKKVEVLKEEILEKEKELRLIEEKIGLLKSERDSLKSKIEKWETRINILKGMEGKLTERFNTYQKELHRLRAELSKILGDIDRKSFQISQNSEKIEKLRKELEELEKEELDTKSIYRELEDVSVELELLKRKIKKLEEEKKKLQRRKEELYSEYAKENGRIKALKEMGNYNIDNTVRKILEANLPGIVDIVGNLGKTEEKYKVAVEVAGGSRLKYIVVRSMEDGVRAIEYLKRNKLGRATFLPMDRVKGREPEPILEKGVVGRAIDLVEFQEEYRGIFNYVFGNTYIVKDLRTAKELSKKYRARFVSLEGDVIEPSGAMIGGSSVIPSASIKVEINTEKLERIKEELKEIEERLNGREGLIAQIERLNERINYHYSKKIELESKLKFISERERRKTETVRECNRKIEELQTINRKLQGELEELERLKEELEGKIEDLEKKIDDIINKREDILKELKSYEDSTVIRRIRELEDEMEKLERRKDILENDINKNKTLIEEILIPKIGEIKEKIEELNKKIDILEKNVEFYKNSIEKGSKTFREKRERYQRLCENLKELTEKKEKYENEIKTLYSSKRTLLGRVDDIDREINTLSLEKVKWETKLEEEEKKLFEDIGDLYEAIDKLEGMEIEKLERYIQEVERAIKKLEPVNMKAIEDYRYIEERYKELLTKRKEYEKDEEKYLQMIQEVERRKKEVFMEVFRKVSKNYEEIYKSIGGRGRLRLENPEDPFEGGLLIDASPQNKRLQSLDMMSGGEKSLTALAFLFAIQRLFPAPFYVLDEIDATLDAKNASLIGDMIKNASRESQFIVISHREQMISKADTLYGVYMENGISKVIGIRLDIEGEYKDDLTGLPPNK</sequence>
<dbReference type="SUPFAM" id="SSF57997">
    <property type="entry name" value="Tropomyosin"/>
    <property type="match status" value="1"/>
</dbReference>
<dbReference type="InterPro" id="IPR011890">
    <property type="entry name" value="SMC_prok"/>
</dbReference>
<dbReference type="NCBIfam" id="TIGR02168">
    <property type="entry name" value="SMC_prok_B"/>
    <property type="match status" value="1"/>
</dbReference>
<dbReference type="InterPro" id="IPR003395">
    <property type="entry name" value="RecF/RecN/SMC_N"/>
</dbReference>
<dbReference type="GO" id="GO:0005524">
    <property type="term" value="F:ATP binding"/>
    <property type="evidence" value="ECO:0007669"/>
    <property type="project" value="UniProtKB-UniRule"/>
</dbReference>
<keyword evidence="3 6" id="KW-0067">ATP-binding</keyword>
<dbReference type="GO" id="GO:0016887">
    <property type="term" value="F:ATP hydrolysis activity"/>
    <property type="evidence" value="ECO:0007669"/>
    <property type="project" value="InterPro"/>
</dbReference>
<dbReference type="GO" id="GO:0007062">
    <property type="term" value="P:sister chromatid cohesion"/>
    <property type="evidence" value="ECO:0007669"/>
    <property type="project" value="InterPro"/>
</dbReference>
<dbReference type="GO" id="GO:0006260">
    <property type="term" value="P:DNA replication"/>
    <property type="evidence" value="ECO:0007669"/>
    <property type="project" value="UniProtKB-UniRule"/>
</dbReference>
<comment type="subcellular location">
    <subcellularLocation>
        <location evidence="6">Cytoplasm</location>
    </subcellularLocation>
</comment>
<dbReference type="PANTHER" id="PTHR43977">
    <property type="entry name" value="STRUCTURAL MAINTENANCE OF CHROMOSOMES PROTEIN 3"/>
    <property type="match status" value="1"/>
</dbReference>
<evidence type="ECO:0000256" key="6">
    <source>
        <dbReference type="HAMAP-Rule" id="MF_01894"/>
    </source>
</evidence>
<evidence type="ECO:0000256" key="2">
    <source>
        <dbReference type="ARBA" id="ARBA00022741"/>
    </source>
</evidence>
<evidence type="ECO:0000256" key="4">
    <source>
        <dbReference type="ARBA" id="ARBA00023054"/>
    </source>
</evidence>
<keyword evidence="4 6" id="KW-0175">Coiled coil</keyword>
<dbReference type="SUPFAM" id="SSF75553">
    <property type="entry name" value="Smc hinge domain"/>
    <property type="match status" value="1"/>
</dbReference>
<dbReference type="HAMAP" id="MF_01894">
    <property type="entry name" value="Smc_prok"/>
    <property type="match status" value="1"/>
</dbReference>
<dbReference type="InterPro" id="IPR036277">
    <property type="entry name" value="SMC_hinge_sf"/>
</dbReference>
<dbReference type="Gene3D" id="3.40.50.300">
    <property type="entry name" value="P-loop containing nucleotide triphosphate hydrolases"/>
    <property type="match status" value="2"/>
</dbReference>
<dbReference type="GO" id="GO:0005737">
    <property type="term" value="C:cytoplasm"/>
    <property type="evidence" value="ECO:0007669"/>
    <property type="project" value="UniProtKB-SubCell"/>
</dbReference>
<dbReference type="Gene3D" id="3.30.70.1620">
    <property type="match status" value="1"/>
</dbReference>
<feature type="coiled-coil region" evidence="6">
    <location>
        <begin position="683"/>
        <end position="717"/>
    </location>
</feature>
<dbReference type="GO" id="GO:0030261">
    <property type="term" value="P:chromosome condensation"/>
    <property type="evidence" value="ECO:0007669"/>
    <property type="project" value="InterPro"/>
</dbReference>
<organism evidence="8 9">
    <name type="scientific">Methanofervidicoccus abyssi</name>
    <dbReference type="NCBI Taxonomy" id="2082189"/>
    <lineage>
        <taxon>Archaea</taxon>
        <taxon>Methanobacteriati</taxon>
        <taxon>Methanobacteriota</taxon>
        <taxon>Methanomada group</taxon>
        <taxon>Methanococci</taxon>
        <taxon>Methanococcales</taxon>
        <taxon>Methanofervidicoccus</taxon>
    </lineage>
</organism>
<reference evidence="8 9" key="1">
    <citation type="journal article" date="2019" name="Int. J. Syst. Evol. Microbiol.">
        <title>Methanofervidicoccus abyssi gen. nov., sp. nov., a hydrogenotrophic methanogen, isolated from a hydrothermal vent chimney in the Mid-Cayman Spreading Center, the Caribbean Sea.</title>
        <authorList>
            <person name="Sakai S."/>
            <person name="Takaki Y."/>
            <person name="Miyazaki M."/>
            <person name="Ogawara M."/>
            <person name="Yanagawa K."/>
            <person name="Miyazaki J."/>
            <person name="Takai K."/>
        </authorList>
    </citation>
    <scope>NUCLEOTIDE SEQUENCE [LARGE SCALE GENOMIC DNA]</scope>
    <source>
        <strain evidence="8 9">HHB</strain>
    </source>
</reference>
<dbReference type="PIRSF" id="PIRSF005719">
    <property type="entry name" value="SMC"/>
    <property type="match status" value="1"/>
</dbReference>
<dbReference type="SMART" id="SM00968">
    <property type="entry name" value="SMC_hinge"/>
    <property type="match status" value="1"/>
</dbReference>
<dbReference type="AlphaFoldDB" id="A0A401HRS3"/>
<feature type="coiled-coil region" evidence="6">
    <location>
        <begin position="1005"/>
        <end position="1039"/>
    </location>
</feature>
<comment type="similarity">
    <text evidence="6">Belongs to the SMC family.</text>
</comment>
<comment type="function">
    <text evidence="6">Required for chromosome condensation and partitioning.</text>
</comment>
<evidence type="ECO:0000256" key="1">
    <source>
        <dbReference type="ARBA" id="ARBA00022490"/>
    </source>
</evidence>
<accession>A0A401HRS3</accession>
<keyword evidence="5 6" id="KW-0238">DNA-binding</keyword>
<dbReference type="InterPro" id="IPR010935">
    <property type="entry name" value="SMC_hinge"/>
</dbReference>
<comment type="subunit">
    <text evidence="6">Homodimer.</text>
</comment>
<dbReference type="RefSeq" id="WP_131007731.1">
    <property type="nucleotide sequence ID" value="NZ_BFAX01000004.1"/>
</dbReference>
<keyword evidence="2 6" id="KW-0547">Nucleotide-binding</keyword>
<evidence type="ECO:0000313" key="8">
    <source>
        <dbReference type="EMBL" id="GBF36915.1"/>
    </source>
</evidence>
<evidence type="ECO:0000259" key="7">
    <source>
        <dbReference type="SMART" id="SM00968"/>
    </source>
</evidence>
<comment type="caution">
    <text evidence="8">The sequence shown here is derived from an EMBL/GenBank/DDBJ whole genome shotgun (WGS) entry which is preliminary data.</text>
</comment>
<dbReference type="GO" id="GO:0003677">
    <property type="term" value="F:DNA binding"/>
    <property type="evidence" value="ECO:0007669"/>
    <property type="project" value="UniProtKB-UniRule"/>
</dbReference>
<dbReference type="Gene3D" id="1.10.287.1490">
    <property type="match status" value="2"/>
</dbReference>
<comment type="domain">
    <text evidence="6">Contains large globular domains required for ATP hydrolysis at each terminus and a third globular domain forming a flexible hinge near the middle of the molecule. These domains are separated by coiled-coil structures.</text>
</comment>
<dbReference type="Proteomes" id="UP000290527">
    <property type="component" value="Unassembled WGS sequence"/>
</dbReference>
<dbReference type="InterPro" id="IPR027417">
    <property type="entry name" value="P-loop_NTPase"/>
</dbReference>
<evidence type="ECO:0000256" key="3">
    <source>
        <dbReference type="ARBA" id="ARBA00022840"/>
    </source>
</evidence>
<keyword evidence="1 6" id="KW-0963">Cytoplasm</keyword>
<protein>
    <recommendedName>
        <fullName evidence="6">Chromosome partition protein Smc</fullName>
    </recommendedName>
</protein>
<dbReference type="Gene3D" id="1.20.1060.20">
    <property type="match status" value="1"/>
</dbReference>
<dbReference type="SUPFAM" id="SSF52540">
    <property type="entry name" value="P-loop containing nucleoside triphosphate hydrolases"/>
    <property type="match status" value="2"/>
</dbReference>
<feature type="coiled-coil region" evidence="6">
    <location>
        <begin position="749"/>
        <end position="957"/>
    </location>
</feature>
<dbReference type="InterPro" id="IPR024704">
    <property type="entry name" value="SMC"/>
</dbReference>
<dbReference type="GO" id="GO:0007059">
    <property type="term" value="P:chromosome segregation"/>
    <property type="evidence" value="ECO:0007669"/>
    <property type="project" value="UniProtKB-UniRule"/>
</dbReference>
<dbReference type="Pfam" id="PF06470">
    <property type="entry name" value="SMC_hinge"/>
    <property type="match status" value="1"/>
</dbReference>